<comment type="caution">
    <text evidence="1">The sequence shown here is derived from an EMBL/GenBank/DDBJ whole genome shotgun (WGS) entry which is preliminary data.</text>
</comment>
<protein>
    <submittedName>
        <fullName evidence="1">Uncharacterized protein</fullName>
    </submittedName>
</protein>
<name>A0A8H6Y028_9AGAR</name>
<gene>
    <name evidence="1" type="ORF">MSAN_01744000</name>
</gene>
<evidence type="ECO:0000313" key="2">
    <source>
        <dbReference type="Proteomes" id="UP000623467"/>
    </source>
</evidence>
<dbReference type="AlphaFoldDB" id="A0A8H6Y028"/>
<evidence type="ECO:0000313" key="1">
    <source>
        <dbReference type="EMBL" id="KAF7349536.1"/>
    </source>
</evidence>
<dbReference type="EMBL" id="JACAZH010000016">
    <property type="protein sequence ID" value="KAF7349536.1"/>
    <property type="molecule type" value="Genomic_DNA"/>
</dbReference>
<accession>A0A8H6Y028</accession>
<organism evidence="1 2">
    <name type="scientific">Mycena sanguinolenta</name>
    <dbReference type="NCBI Taxonomy" id="230812"/>
    <lineage>
        <taxon>Eukaryota</taxon>
        <taxon>Fungi</taxon>
        <taxon>Dikarya</taxon>
        <taxon>Basidiomycota</taxon>
        <taxon>Agaricomycotina</taxon>
        <taxon>Agaricomycetes</taxon>
        <taxon>Agaricomycetidae</taxon>
        <taxon>Agaricales</taxon>
        <taxon>Marasmiineae</taxon>
        <taxon>Mycenaceae</taxon>
        <taxon>Mycena</taxon>
    </lineage>
</organism>
<sequence>MCATSSSMAPLRTLLCRATRLKSTKNWPRATKFSGANSPGFREYLLKLTNKPAERRAVESQLTFGIECVRSDDTAALKPRIHLYLLKDRNASLDPPLTNLKSKMYRGYAHPVFAKLLMPIDWPADDATNQEILGGGRKVEGTQLPRFIFPLEQDFPIGVPMKDPVWLPVLDNALTGEVLLRSAKCLFMGPDSALECDGYHKGRGGKASIIGMLNFTPRVVCWVVTQVYFALSSKQDWNKTDGEFNYEEFYWTIYGLFDDEDFAQRILGLWDKVVLGNTTSSRAAVAAQPAGPSHLEQLKALRAAKKLATAATTATVNATTIASATPVHAVAATATGPAGGA</sequence>
<reference evidence="1" key="1">
    <citation type="submission" date="2020-05" db="EMBL/GenBank/DDBJ databases">
        <title>Mycena genomes resolve the evolution of fungal bioluminescence.</title>
        <authorList>
            <person name="Tsai I.J."/>
        </authorList>
    </citation>
    <scope>NUCLEOTIDE SEQUENCE</scope>
    <source>
        <strain evidence="1">160909Yilan</strain>
    </source>
</reference>
<dbReference type="OrthoDB" id="3160134at2759"/>
<dbReference type="Proteomes" id="UP000623467">
    <property type="component" value="Unassembled WGS sequence"/>
</dbReference>
<proteinExistence type="predicted"/>
<keyword evidence="2" id="KW-1185">Reference proteome</keyword>
<dbReference type="Pfam" id="PF20414">
    <property type="entry name" value="DUF6698"/>
    <property type="match status" value="1"/>
</dbReference>
<dbReference type="InterPro" id="IPR046521">
    <property type="entry name" value="DUF6698"/>
</dbReference>